<sequence>MVGLLCTAIVISSTALYLTYRQPEVCSLCGSGKRERYQAPVILNLTTGQSNEMRIYDPDLPFSEYEIAPIQTTGTFSFASCAGYTGRRDTCSHTCTVDLPIETKGLKVSHFCLDCRVLLKDHAENGFVLADLYVEDAIDIYPATVGADYTIRDYRITVSEAKVRSEMELIVLGIAEGLTFVD</sequence>
<dbReference type="AlphaFoldDB" id="A0A923MH98"/>
<accession>A0A923MH98</accession>
<dbReference type="Proteomes" id="UP000620327">
    <property type="component" value="Unassembled WGS sequence"/>
</dbReference>
<comment type="caution">
    <text evidence="1">The sequence shown here is derived from an EMBL/GenBank/DDBJ whole genome shotgun (WGS) entry which is preliminary data.</text>
</comment>
<keyword evidence="2" id="KW-1185">Reference proteome</keyword>
<dbReference type="EMBL" id="JACOQI010000005">
    <property type="protein sequence ID" value="MBC5770011.1"/>
    <property type="molecule type" value="Genomic_DNA"/>
</dbReference>
<reference evidence="1" key="1">
    <citation type="submission" date="2020-08" db="EMBL/GenBank/DDBJ databases">
        <title>Genome public.</title>
        <authorList>
            <person name="Liu C."/>
            <person name="Sun Q."/>
        </authorList>
    </citation>
    <scope>NUCLEOTIDE SEQUENCE</scope>
    <source>
        <strain evidence="1">BX15</strain>
    </source>
</reference>
<protein>
    <submittedName>
        <fullName evidence="1">Uncharacterized protein</fullName>
    </submittedName>
</protein>
<dbReference type="RefSeq" id="WP_187014340.1">
    <property type="nucleotide sequence ID" value="NZ_JACOQI010000005.1"/>
</dbReference>
<evidence type="ECO:0000313" key="2">
    <source>
        <dbReference type="Proteomes" id="UP000620327"/>
    </source>
</evidence>
<proteinExistence type="predicted"/>
<gene>
    <name evidence="1" type="ORF">H8Z83_06680</name>
</gene>
<name>A0A923MH98_9FIRM</name>
<evidence type="ECO:0000313" key="1">
    <source>
        <dbReference type="EMBL" id="MBC5770011.1"/>
    </source>
</evidence>
<organism evidence="1 2">
    <name type="scientific">Dysosmobacter segnis</name>
    <dbReference type="NCBI Taxonomy" id="2763042"/>
    <lineage>
        <taxon>Bacteria</taxon>
        <taxon>Bacillati</taxon>
        <taxon>Bacillota</taxon>
        <taxon>Clostridia</taxon>
        <taxon>Eubacteriales</taxon>
        <taxon>Oscillospiraceae</taxon>
        <taxon>Dysosmobacter</taxon>
    </lineage>
</organism>